<evidence type="ECO:0000313" key="5">
    <source>
        <dbReference type="EMBL" id="QSV12756.1"/>
    </source>
</evidence>
<reference evidence="5" key="1">
    <citation type="journal article" date="2021" name="Eur. J. Phycol.">
        <title>High-throughput sequencing of the kelp Alaria (Phaeophyceae) reveals epi-endobiotic associations, including a likely phaeophycean parasite.</title>
        <authorList>
            <person name="Bringloe T.T."/>
            <person name="Sauermann R."/>
            <person name="Krause-Jensen D."/>
            <person name="Olesen B."/>
            <person name="Klimova A."/>
            <person name="Klochkova T.A."/>
            <person name="Verbruggen H."/>
        </authorList>
    </citation>
    <scope>NUCLEOTIDE SEQUENCE</scope>
</reference>
<dbReference type="InterPro" id="IPR018271">
    <property type="entry name" value="Ribosomal_uS14_CS"/>
</dbReference>
<dbReference type="FunFam" id="1.10.287.1480:FF:000001">
    <property type="entry name" value="30S ribosomal protein S14"/>
    <property type="match status" value="1"/>
</dbReference>
<dbReference type="GO" id="GO:0005737">
    <property type="term" value="C:cytoplasm"/>
    <property type="evidence" value="ECO:0007669"/>
    <property type="project" value="UniProtKB-ARBA"/>
</dbReference>
<keyword evidence="2 5" id="KW-0689">Ribosomal protein</keyword>
<name>A0A8E5BHX8_9PHAE</name>
<sequence>MAKQSILEREKKRKKIIIKYSVRRKNLLIKLKKANTFLEQVQIHKIIEKLPRNTAQVRVRNRCWITGRSRGVYRDFGLCRHMIRNMAHNCILPGIKKASW</sequence>
<dbReference type="EMBL" id="MW266095">
    <property type="protein sequence ID" value="QSV12756.1"/>
    <property type="molecule type" value="Genomic_DNA"/>
</dbReference>
<keyword evidence="5" id="KW-0934">Plastid</keyword>
<dbReference type="AlphaFoldDB" id="A0A8E5BHX8"/>
<dbReference type="GO" id="GO:0006412">
    <property type="term" value="P:translation"/>
    <property type="evidence" value="ECO:0007669"/>
    <property type="project" value="InterPro"/>
</dbReference>
<dbReference type="InterPro" id="IPR001209">
    <property type="entry name" value="Ribosomal_uS14"/>
</dbReference>
<dbReference type="InterPro" id="IPR023036">
    <property type="entry name" value="Ribosomal_uS14_bac/plastid"/>
</dbReference>
<evidence type="ECO:0000256" key="1">
    <source>
        <dbReference type="ARBA" id="ARBA00009083"/>
    </source>
</evidence>
<dbReference type="Pfam" id="PF00253">
    <property type="entry name" value="Ribosomal_S14"/>
    <property type="match status" value="1"/>
</dbReference>
<dbReference type="PANTHER" id="PTHR19836:SF19">
    <property type="entry name" value="SMALL RIBOSOMAL SUBUNIT PROTEIN US14M"/>
    <property type="match status" value="1"/>
</dbReference>
<comment type="similarity">
    <text evidence="1">Belongs to the universal ribosomal protein uS14 family.</text>
</comment>
<evidence type="ECO:0000256" key="2">
    <source>
        <dbReference type="ARBA" id="ARBA00022980"/>
    </source>
</evidence>
<organism evidence="5">
    <name type="scientific">Phaeophyceae sp</name>
    <dbReference type="NCBI Taxonomy" id="2249243"/>
    <lineage>
        <taxon>Eukaryota</taxon>
        <taxon>Sar</taxon>
        <taxon>Stramenopiles</taxon>
        <taxon>Ochrophyta</taxon>
        <taxon>PX clade</taxon>
        <taxon>Phaeophyceae</taxon>
    </lineage>
</organism>
<dbReference type="NCBIfam" id="NF006477">
    <property type="entry name" value="PRK08881.1"/>
    <property type="match status" value="1"/>
</dbReference>
<dbReference type="HAMAP" id="MF_00537">
    <property type="entry name" value="Ribosomal_uS14_1"/>
    <property type="match status" value="1"/>
</dbReference>
<evidence type="ECO:0000256" key="3">
    <source>
        <dbReference type="ARBA" id="ARBA00023274"/>
    </source>
</evidence>
<dbReference type="GO" id="GO:0003735">
    <property type="term" value="F:structural constituent of ribosome"/>
    <property type="evidence" value="ECO:0007669"/>
    <property type="project" value="InterPro"/>
</dbReference>
<keyword evidence="3" id="KW-0687">Ribonucleoprotein</keyword>
<evidence type="ECO:0000256" key="4">
    <source>
        <dbReference type="ARBA" id="ARBA00035247"/>
    </source>
</evidence>
<accession>A0A8E5BHX8</accession>
<protein>
    <recommendedName>
        <fullName evidence="4">Small ribosomal subunit protein uS14c</fullName>
    </recommendedName>
</protein>
<gene>
    <name evidence="5" type="primary">rps14</name>
</gene>
<geneLocation type="plastid" evidence="5"/>
<proteinExistence type="inferred from homology"/>
<dbReference type="PANTHER" id="PTHR19836">
    <property type="entry name" value="30S RIBOSOMAL PROTEIN S14"/>
    <property type="match status" value="1"/>
</dbReference>
<dbReference type="GO" id="GO:0015935">
    <property type="term" value="C:small ribosomal subunit"/>
    <property type="evidence" value="ECO:0007669"/>
    <property type="project" value="TreeGrafter"/>
</dbReference>
<dbReference type="PROSITE" id="PS00527">
    <property type="entry name" value="RIBOSOMAL_S14"/>
    <property type="match status" value="1"/>
</dbReference>